<dbReference type="Proteomes" id="UP000729402">
    <property type="component" value="Unassembled WGS sequence"/>
</dbReference>
<evidence type="ECO:0000313" key="2">
    <source>
        <dbReference type="EMBL" id="KAG8087195.1"/>
    </source>
</evidence>
<sequence>MKATDGGQMADADGEFRRDGNVDGCLTHRGRCGLHVGQAEGDDDGGDAVGIEEDLPMEDVLLSTQPELGEVGDGADKAKGADGNDSGVSDDRDGVANLLSVHVDGFQNAKTIG</sequence>
<evidence type="ECO:0000313" key="3">
    <source>
        <dbReference type="Proteomes" id="UP000729402"/>
    </source>
</evidence>
<name>A0A8J5WAT3_ZIZPA</name>
<dbReference type="EMBL" id="JAAALK010000082">
    <property type="protein sequence ID" value="KAG8087195.1"/>
    <property type="molecule type" value="Genomic_DNA"/>
</dbReference>
<evidence type="ECO:0000256" key="1">
    <source>
        <dbReference type="SAM" id="MobiDB-lite"/>
    </source>
</evidence>
<feature type="region of interest" description="Disordered" evidence="1">
    <location>
        <begin position="37"/>
        <end position="93"/>
    </location>
</feature>
<protein>
    <submittedName>
        <fullName evidence="2">Uncharacterized protein</fullName>
    </submittedName>
</protein>
<organism evidence="2 3">
    <name type="scientific">Zizania palustris</name>
    <name type="common">Northern wild rice</name>
    <dbReference type="NCBI Taxonomy" id="103762"/>
    <lineage>
        <taxon>Eukaryota</taxon>
        <taxon>Viridiplantae</taxon>
        <taxon>Streptophyta</taxon>
        <taxon>Embryophyta</taxon>
        <taxon>Tracheophyta</taxon>
        <taxon>Spermatophyta</taxon>
        <taxon>Magnoliopsida</taxon>
        <taxon>Liliopsida</taxon>
        <taxon>Poales</taxon>
        <taxon>Poaceae</taxon>
        <taxon>BOP clade</taxon>
        <taxon>Oryzoideae</taxon>
        <taxon>Oryzeae</taxon>
        <taxon>Zizaniinae</taxon>
        <taxon>Zizania</taxon>
    </lineage>
</organism>
<reference evidence="2" key="2">
    <citation type="submission" date="2021-02" db="EMBL/GenBank/DDBJ databases">
        <authorList>
            <person name="Kimball J.A."/>
            <person name="Haas M.W."/>
            <person name="Macchietto M."/>
            <person name="Kono T."/>
            <person name="Duquette J."/>
            <person name="Shao M."/>
        </authorList>
    </citation>
    <scope>NUCLEOTIDE SEQUENCE</scope>
    <source>
        <tissue evidence="2">Fresh leaf tissue</tissue>
    </source>
</reference>
<dbReference type="AlphaFoldDB" id="A0A8J5WAT3"/>
<comment type="caution">
    <text evidence="2">The sequence shown here is derived from an EMBL/GenBank/DDBJ whole genome shotgun (WGS) entry which is preliminary data.</text>
</comment>
<accession>A0A8J5WAT3</accession>
<reference evidence="2" key="1">
    <citation type="journal article" date="2021" name="bioRxiv">
        <title>Whole Genome Assembly and Annotation of Northern Wild Rice, Zizania palustris L., Supports a Whole Genome Duplication in the Zizania Genus.</title>
        <authorList>
            <person name="Haas M."/>
            <person name="Kono T."/>
            <person name="Macchietto M."/>
            <person name="Millas R."/>
            <person name="McGilp L."/>
            <person name="Shao M."/>
            <person name="Duquette J."/>
            <person name="Hirsch C.N."/>
            <person name="Kimball J."/>
        </authorList>
    </citation>
    <scope>NUCLEOTIDE SEQUENCE</scope>
    <source>
        <tissue evidence="2">Fresh leaf tissue</tissue>
    </source>
</reference>
<keyword evidence="3" id="KW-1185">Reference proteome</keyword>
<proteinExistence type="predicted"/>
<feature type="region of interest" description="Disordered" evidence="1">
    <location>
        <begin position="1"/>
        <end position="21"/>
    </location>
</feature>
<feature type="compositionally biased region" description="Acidic residues" evidence="1">
    <location>
        <begin position="40"/>
        <end position="57"/>
    </location>
</feature>
<gene>
    <name evidence="2" type="ORF">GUJ93_ZPchr0010g8950</name>
</gene>